<evidence type="ECO:0000259" key="2">
    <source>
        <dbReference type="Pfam" id="PF01926"/>
    </source>
</evidence>
<protein>
    <submittedName>
        <fullName evidence="4">Nitric oxide associated protein 1</fullName>
    </submittedName>
</protein>
<keyword evidence="5" id="KW-1185">Reference proteome</keyword>
<dbReference type="InterPro" id="IPR052807">
    <property type="entry name" value="Mito_transl_resp_regulator"/>
</dbReference>
<reference evidence="4 5" key="2">
    <citation type="journal article" date="2022" name="Mol. Biol. Evol.">
        <title>Comparative Genomics Reveals Insights into the Divergent Evolution of Astigmatic Mites and Household Pest Adaptations.</title>
        <authorList>
            <person name="Xiong Q."/>
            <person name="Wan A.T."/>
            <person name="Liu X."/>
            <person name="Fung C.S."/>
            <person name="Xiao X."/>
            <person name="Malainual N."/>
            <person name="Hou J."/>
            <person name="Wang L."/>
            <person name="Wang M."/>
            <person name="Yang K.Y."/>
            <person name="Cui Y."/>
            <person name="Leung E.L."/>
            <person name="Nong W."/>
            <person name="Shin S.K."/>
            <person name="Au S.W."/>
            <person name="Jeong K.Y."/>
            <person name="Chew F.T."/>
            <person name="Hui J.H."/>
            <person name="Leung T.F."/>
            <person name="Tungtrongchitr A."/>
            <person name="Zhong N."/>
            <person name="Liu Z."/>
            <person name="Tsui S.K."/>
        </authorList>
    </citation>
    <scope>NUCLEOTIDE SEQUENCE [LARGE SCALE GENOMIC DNA]</scope>
    <source>
        <strain evidence="4">Derp</strain>
    </source>
</reference>
<gene>
    <name evidence="4" type="primary">NOA1</name>
    <name evidence="4" type="ORF">DERP_000860</name>
</gene>
<evidence type="ECO:0000256" key="1">
    <source>
        <dbReference type="SAM" id="Phobius"/>
    </source>
</evidence>
<name>A0ABQ8J1V2_DERPT</name>
<dbReference type="PANTHER" id="PTHR46406:SF1">
    <property type="entry name" value="NITRIC OXIDE-ASSOCIATED PROTEIN 1"/>
    <property type="match status" value="1"/>
</dbReference>
<dbReference type="InterPro" id="IPR048422">
    <property type="entry name" value="NOA1/YqeH-like_C"/>
</dbReference>
<dbReference type="InterPro" id="IPR007754">
    <property type="entry name" value="GlcNAc_II"/>
</dbReference>
<dbReference type="InterPro" id="IPR006073">
    <property type="entry name" value="GTP-bd"/>
</dbReference>
<dbReference type="InterPro" id="IPR027417">
    <property type="entry name" value="P-loop_NTPase"/>
</dbReference>
<feature type="domain" description="NOA1/YqeH-like C-terminal" evidence="3">
    <location>
        <begin position="1078"/>
        <end position="1178"/>
    </location>
</feature>
<keyword evidence="1" id="KW-0812">Transmembrane</keyword>
<evidence type="ECO:0000313" key="4">
    <source>
        <dbReference type="EMBL" id="KAH9416355.1"/>
    </source>
</evidence>
<dbReference type="Pfam" id="PF05060">
    <property type="entry name" value="MGAT2"/>
    <property type="match status" value="1"/>
</dbReference>
<feature type="transmembrane region" description="Helical" evidence="1">
    <location>
        <begin position="20"/>
        <end position="37"/>
    </location>
</feature>
<dbReference type="InterPro" id="IPR029044">
    <property type="entry name" value="Nucleotide-diphossugar_trans"/>
</dbReference>
<dbReference type="Pfam" id="PF01926">
    <property type="entry name" value="MMR_HSR1"/>
    <property type="match status" value="1"/>
</dbReference>
<accession>A0ABQ8J1V2</accession>
<sequence>MKTKLTENDYWIIMIRRKLYLRFIGLIVCVTLLWIYVPSYVPLNHQQHRKHSKQKSNSSADDLFDFNLLRDIIESNDEQHLDENKFNPLTDDNLVIIVQVHKRLKYLQNLIDSLSKVKFIEETLIIFSHDLMDEEINNSIRRIDFAKIKQIFFPFSTQIWYNTFPGQSFNDCPRDIGKKKALEINCDNADQPDSYGHYRESNVTQTKHHWWWKLWYVMEHLPQTKKHHGDFLFIEEDHYVSPDLIHRWKLMKLSRKDLKESDTVVDILTMGNYEFNVQKPIKNIQAEMKKLNLTNWFSSKHNMAFTIDRALWSRIKSCQFEFCSFDDYNWDWSLQHIIDVCLKQKLRTLVTVVPRVFHAGTCGGLHHKKKQCDENSEANKLKKFFEKNHEYQFIDEVRIEKHTSRYKRIMNNGGWSDRRDHQLCQQYQLPVLQIFHRNQYFYKLLENNLQSRHSVAEFRKRKILLNEYRIDRTSNENENVYKKLESPLNELVPVTPRKTSITIDVLDKETYSQLSEWRQQNLVRRARRVLPLPISLTTDDKLGYRWKQQYIKSLKKRNIFASRNRNSHELVPDFVRLMNDTNEELLKEKFPEIYEKFKSLCQTSDDNSNELVNVDKPAYFPFSQTLKSNESLDLNEKPHSEVGFNDDEYENFLKHNELLQFLASNIKSGPFSEYEPEIRNWASQLWLRNYGNSDPSIAPSKVPCNGCGAHLHCTSPNIPGFMPVQKFTLFNEKELESQRCQRCEFLTKYNVSLNVTVSDEEYPNLIAKINSNKSLVIILVDLLDFPCSVWPGIVNLIGEKHLIYIVGNKVDLLPKDDRFYLERIKKSLKESLKSTHISREAKIRDVSLISAKNGFGVDNLVTKLLRDLKSGQDIYLIGCTNAGKSTLFNVLMQSDLCALTDDQDLMQRATTSIWPGTTLNLLKFPIRKMKGWEMQMRLNRLNILEKQDIAENILTKNLRRQSQIRYAHLAERINTDISTTTPFLMENNHPLIRTVRNRGKRPFESKKNDLSKLNYLNDTPGVIYKDQLLNLLTTEELLRTIPREVITPRTYTLRPGQTLFIGGLARIDLTNARQNVWLTIFASSYLPINIVYTEQAKHFYETHIGTEFLAVPLGDYERLKYWPRLSPKEIELELLGWEQSTADIVLSSAGWISITGNIDTKCILRAFTPEGRGIYLRQPPILPYAIRLRGRRIPGTPCFENKLFTIDDFQNHRYSNQKYDKNSETTSIFIEKDEQRPVVKHRRHVNRTIIADERLKNARKFVDE</sequence>
<evidence type="ECO:0000259" key="3">
    <source>
        <dbReference type="Pfam" id="PF21516"/>
    </source>
</evidence>
<comment type="caution">
    <text evidence="4">The sequence shown here is derived from an EMBL/GenBank/DDBJ whole genome shotgun (WGS) entry which is preliminary data.</text>
</comment>
<dbReference type="CDD" id="cd01855">
    <property type="entry name" value="YqeH"/>
    <property type="match status" value="1"/>
</dbReference>
<dbReference type="SUPFAM" id="SSF52540">
    <property type="entry name" value="P-loop containing nucleoside triphosphate hydrolases"/>
    <property type="match status" value="1"/>
</dbReference>
<keyword evidence="1" id="KW-1133">Transmembrane helix</keyword>
<evidence type="ECO:0000313" key="5">
    <source>
        <dbReference type="Proteomes" id="UP000887458"/>
    </source>
</evidence>
<dbReference type="PANTHER" id="PTHR46406">
    <property type="entry name" value="NITRIC OXIDE-ASSOCIATED PROTEIN 1"/>
    <property type="match status" value="1"/>
</dbReference>
<reference evidence="4 5" key="1">
    <citation type="journal article" date="2018" name="J. Allergy Clin. Immunol.">
        <title>High-quality assembly of Dermatophagoides pteronyssinus genome and transcriptome reveals a wide range of novel allergens.</title>
        <authorList>
            <person name="Liu X.Y."/>
            <person name="Yang K.Y."/>
            <person name="Wang M.Q."/>
            <person name="Kwok J.S."/>
            <person name="Zeng X."/>
            <person name="Yang Z."/>
            <person name="Xiao X.J."/>
            <person name="Lau C.P."/>
            <person name="Li Y."/>
            <person name="Huang Z.M."/>
            <person name="Ba J.G."/>
            <person name="Yim A.K."/>
            <person name="Ouyang C.Y."/>
            <person name="Ngai S.M."/>
            <person name="Chan T.F."/>
            <person name="Leung E.L."/>
            <person name="Liu L."/>
            <person name="Liu Z.G."/>
            <person name="Tsui S.K."/>
        </authorList>
    </citation>
    <scope>NUCLEOTIDE SEQUENCE [LARGE SCALE GENOMIC DNA]</scope>
    <source>
        <strain evidence="4">Derp</strain>
    </source>
</reference>
<dbReference type="EMBL" id="NJHN03000095">
    <property type="protein sequence ID" value="KAH9416355.1"/>
    <property type="molecule type" value="Genomic_DNA"/>
</dbReference>
<dbReference type="Gene3D" id="3.90.550.10">
    <property type="entry name" value="Spore Coat Polysaccharide Biosynthesis Protein SpsA, Chain A"/>
    <property type="match status" value="1"/>
</dbReference>
<organism evidence="4 5">
    <name type="scientific">Dermatophagoides pteronyssinus</name>
    <name type="common">European house dust mite</name>
    <dbReference type="NCBI Taxonomy" id="6956"/>
    <lineage>
        <taxon>Eukaryota</taxon>
        <taxon>Metazoa</taxon>
        <taxon>Ecdysozoa</taxon>
        <taxon>Arthropoda</taxon>
        <taxon>Chelicerata</taxon>
        <taxon>Arachnida</taxon>
        <taxon>Acari</taxon>
        <taxon>Acariformes</taxon>
        <taxon>Sarcoptiformes</taxon>
        <taxon>Astigmata</taxon>
        <taxon>Psoroptidia</taxon>
        <taxon>Analgoidea</taxon>
        <taxon>Pyroglyphidae</taxon>
        <taxon>Dermatophagoidinae</taxon>
        <taxon>Dermatophagoides</taxon>
    </lineage>
</organism>
<dbReference type="Pfam" id="PF21516">
    <property type="entry name" value="YqeH-like_C"/>
    <property type="match status" value="1"/>
</dbReference>
<proteinExistence type="predicted"/>
<dbReference type="Proteomes" id="UP000887458">
    <property type="component" value="Unassembled WGS sequence"/>
</dbReference>
<dbReference type="Gene3D" id="3.40.50.300">
    <property type="entry name" value="P-loop containing nucleotide triphosphate hydrolases"/>
    <property type="match status" value="1"/>
</dbReference>
<feature type="domain" description="G" evidence="2">
    <location>
        <begin position="874"/>
        <end position="927"/>
    </location>
</feature>
<keyword evidence="1" id="KW-0472">Membrane</keyword>